<dbReference type="Proteomes" id="UP000433101">
    <property type="component" value="Unassembled WGS sequence"/>
</dbReference>
<accession>A0A7X3LUG5</accession>
<dbReference type="InterPro" id="IPR018759">
    <property type="entry name" value="BBP2_2"/>
</dbReference>
<reference evidence="3 4" key="1">
    <citation type="submission" date="2019-12" db="EMBL/GenBank/DDBJ databases">
        <authorList>
            <person name="Li M."/>
        </authorList>
    </citation>
    <scope>NUCLEOTIDE SEQUENCE [LARGE SCALE GENOMIC DNA]</scope>
    <source>
        <strain evidence="3 4">GBMRC 2046</strain>
    </source>
</reference>
<evidence type="ECO:0000313" key="4">
    <source>
        <dbReference type="Proteomes" id="UP000433101"/>
    </source>
</evidence>
<keyword evidence="2" id="KW-0732">Signal</keyword>
<proteinExistence type="predicted"/>
<dbReference type="SUPFAM" id="SSF56925">
    <property type="entry name" value="OMPA-like"/>
    <property type="match status" value="1"/>
</dbReference>
<name>A0A7X3LUG5_9HYPH</name>
<feature type="signal peptide" evidence="2">
    <location>
        <begin position="1"/>
        <end position="23"/>
    </location>
</feature>
<evidence type="ECO:0000313" key="3">
    <source>
        <dbReference type="EMBL" id="MXN65304.1"/>
    </source>
</evidence>
<gene>
    <name evidence="3" type="ORF">GR183_10365</name>
</gene>
<comment type="caution">
    <text evidence="3">The sequence shown here is derived from an EMBL/GenBank/DDBJ whole genome shotgun (WGS) entry which is preliminary data.</text>
</comment>
<organism evidence="3 4">
    <name type="scientific">Stappia sediminis</name>
    <dbReference type="NCBI Taxonomy" id="2692190"/>
    <lineage>
        <taxon>Bacteria</taxon>
        <taxon>Pseudomonadati</taxon>
        <taxon>Pseudomonadota</taxon>
        <taxon>Alphaproteobacteria</taxon>
        <taxon>Hyphomicrobiales</taxon>
        <taxon>Stappiaceae</taxon>
        <taxon>Stappia</taxon>
    </lineage>
</organism>
<evidence type="ECO:0000256" key="2">
    <source>
        <dbReference type="SAM" id="SignalP"/>
    </source>
</evidence>
<evidence type="ECO:0000256" key="1">
    <source>
        <dbReference type="SAM" id="MobiDB-lite"/>
    </source>
</evidence>
<feature type="region of interest" description="Disordered" evidence="1">
    <location>
        <begin position="107"/>
        <end position="127"/>
    </location>
</feature>
<dbReference type="AlphaFoldDB" id="A0A7X3LUG5"/>
<dbReference type="RefSeq" id="WP_160775500.1">
    <property type="nucleotide sequence ID" value="NZ_WUMV01000003.1"/>
</dbReference>
<sequence length="498" mass="53339">MIRARTLFLTLAMLCAFAMPAFAPLAFAQTAGVSDGAGLDLELRGAVDVFAPEEAELAVSGAEDLDGENRDSDLRRGISFGDEIEPISASGRVRPVQPFAERLRAVSRRLPSRGTDGGGDDDGVFGGDTTRDRAIGFRAGSFLFFPELYTAFGWSDNAAGTAGGEPSSLYRINPRLTARSDWSRHELGVSLRGGYTGYTDAPIDNDPFFDGNVGLRLDLSESTQVDTTARYGFAREERGTAESSGGNQDIHEIGGTLAVSRDVGLIGVELRGDIDHTAYTGTPTSGDRDNTVYAATLRVDADTGAKLAPFVSASGLRRIYTEGCDDPTSCEDRNATGYALRTGLTIDTGPKLRGEIGIGWREERPEDDALENLEGLLVDGSLIWSPTRLTTVTASVATAFEATGIVGASGSIVYAGDLLLSHSFSDFLVGEAGVGYSLRRYEGIYLDERNTLATAGLIWAVTDNIALQTRYTYRYFDTTTSGGDYHVNTIEAGVRFRH</sequence>
<dbReference type="Pfam" id="PF10082">
    <property type="entry name" value="BBP2_2"/>
    <property type="match status" value="1"/>
</dbReference>
<feature type="chain" id="PRO_5031436538" evidence="2">
    <location>
        <begin position="24"/>
        <end position="498"/>
    </location>
</feature>
<dbReference type="EMBL" id="WUMV01000003">
    <property type="protein sequence ID" value="MXN65304.1"/>
    <property type="molecule type" value="Genomic_DNA"/>
</dbReference>
<dbReference type="InterPro" id="IPR011250">
    <property type="entry name" value="OMP/PagP_B-barrel"/>
</dbReference>
<keyword evidence="4" id="KW-1185">Reference proteome</keyword>
<protein>
    <submittedName>
        <fullName evidence="3">Outer membrane beta-barrel protein</fullName>
    </submittedName>
</protein>